<dbReference type="AlphaFoldDB" id="C7Q4H8"/>
<dbReference type="GO" id="GO:0006281">
    <property type="term" value="P:DNA repair"/>
    <property type="evidence" value="ECO:0007669"/>
    <property type="project" value="InterPro"/>
</dbReference>
<dbReference type="InParanoid" id="C7Q4H8"/>
<organism evidence="1 2">
    <name type="scientific">Catenulispora acidiphila (strain DSM 44928 / JCM 14897 / NBRC 102108 / NRRL B-24433 / ID139908)</name>
    <dbReference type="NCBI Taxonomy" id="479433"/>
    <lineage>
        <taxon>Bacteria</taxon>
        <taxon>Bacillati</taxon>
        <taxon>Actinomycetota</taxon>
        <taxon>Actinomycetes</taxon>
        <taxon>Catenulisporales</taxon>
        <taxon>Catenulisporaceae</taxon>
        <taxon>Catenulispora</taxon>
    </lineage>
</organism>
<evidence type="ECO:0000313" key="2">
    <source>
        <dbReference type="Proteomes" id="UP000000851"/>
    </source>
</evidence>
<reference evidence="1 2" key="1">
    <citation type="journal article" date="2009" name="Stand. Genomic Sci.">
        <title>Complete genome sequence of Catenulispora acidiphila type strain (ID 139908).</title>
        <authorList>
            <person name="Copeland A."/>
            <person name="Lapidus A."/>
            <person name="Glavina Del Rio T."/>
            <person name="Nolan M."/>
            <person name="Lucas S."/>
            <person name="Chen F."/>
            <person name="Tice H."/>
            <person name="Cheng J.F."/>
            <person name="Bruce D."/>
            <person name="Goodwin L."/>
            <person name="Pitluck S."/>
            <person name="Mikhailova N."/>
            <person name="Pati A."/>
            <person name="Ivanova N."/>
            <person name="Mavromatis K."/>
            <person name="Chen A."/>
            <person name="Palaniappan K."/>
            <person name="Chain P."/>
            <person name="Land M."/>
            <person name="Hauser L."/>
            <person name="Chang Y.J."/>
            <person name="Jeffries C.D."/>
            <person name="Chertkov O."/>
            <person name="Brettin T."/>
            <person name="Detter J.C."/>
            <person name="Han C."/>
            <person name="Ali Z."/>
            <person name="Tindall B.J."/>
            <person name="Goker M."/>
            <person name="Bristow J."/>
            <person name="Eisen J.A."/>
            <person name="Markowitz V."/>
            <person name="Hugenholtz P."/>
            <person name="Kyrpides N.C."/>
            <person name="Klenk H.P."/>
        </authorList>
    </citation>
    <scope>NUCLEOTIDE SEQUENCE [LARGE SCALE GENOMIC DNA]</scope>
    <source>
        <strain evidence="2">DSM 44928 / JCM 14897 / NBRC 102108 / NRRL B-24433 / ID139908</strain>
    </source>
</reference>
<protein>
    <submittedName>
        <fullName evidence="1">Endodeoxyribonuclease RusA</fullName>
    </submittedName>
</protein>
<dbReference type="SUPFAM" id="SSF103084">
    <property type="entry name" value="Holliday junction resolvase RusA"/>
    <property type="match status" value="1"/>
</dbReference>
<dbReference type="Gene3D" id="3.30.1330.70">
    <property type="entry name" value="Holliday junction resolvase RusA"/>
    <property type="match status" value="1"/>
</dbReference>
<sequence length="132" mass="14629" precursor="true">MDTATADTEATTYVVALPAGMKLLNANDRVHWRTRARITKALREAAAKSARDAHIPPMEQIRIQAVLHPHDKRRRDPHNWYPSYKAAIDGIVDAGVIPDDDGKHLISIEVVLGAPVRHTQIALRITPFGVES</sequence>
<evidence type="ECO:0000313" key="1">
    <source>
        <dbReference type="EMBL" id="ACU71947.1"/>
    </source>
</evidence>
<dbReference type="GO" id="GO:0006310">
    <property type="term" value="P:DNA recombination"/>
    <property type="evidence" value="ECO:0007669"/>
    <property type="project" value="InterPro"/>
</dbReference>
<dbReference type="KEGG" id="cai:Caci_3038"/>
<dbReference type="EMBL" id="CP001700">
    <property type="protein sequence ID" value="ACU71947.1"/>
    <property type="molecule type" value="Genomic_DNA"/>
</dbReference>
<dbReference type="eggNOG" id="ENOG5033AQE">
    <property type="taxonomic scope" value="Bacteria"/>
</dbReference>
<gene>
    <name evidence="1" type="ordered locus">Caci_3038</name>
</gene>
<dbReference type="OrthoDB" id="3237255at2"/>
<dbReference type="InterPro" id="IPR036614">
    <property type="entry name" value="RusA-like_sf"/>
</dbReference>
<dbReference type="Proteomes" id="UP000000851">
    <property type="component" value="Chromosome"/>
</dbReference>
<dbReference type="HOGENOM" id="CLU_2012009_0_0_11"/>
<name>C7Q4H8_CATAD</name>
<dbReference type="STRING" id="479433.Caci_3038"/>
<accession>C7Q4H8</accession>
<dbReference type="RefSeq" id="WP_012787240.1">
    <property type="nucleotide sequence ID" value="NC_013131.1"/>
</dbReference>
<keyword evidence="2" id="KW-1185">Reference proteome</keyword>
<dbReference type="GO" id="GO:0000287">
    <property type="term" value="F:magnesium ion binding"/>
    <property type="evidence" value="ECO:0007669"/>
    <property type="project" value="InterPro"/>
</dbReference>
<proteinExistence type="predicted"/>